<evidence type="ECO:0008006" key="3">
    <source>
        <dbReference type="Google" id="ProtNLM"/>
    </source>
</evidence>
<sequence length="118" mass="13007">MSWYAGNADVDGAQDGGWFFGSFMAGRAPARTSEHLEVKWAQLDPGSRDEEWTAPEAETSLCVLVAGSQRLRFREGDVLLSTPGDYVVWFPGEQHTWESSPTEVTTTITVRWPSRAGG</sequence>
<gene>
    <name evidence="1" type="ORF">CLV37_107113</name>
</gene>
<reference evidence="1 2" key="1">
    <citation type="submission" date="2018-03" db="EMBL/GenBank/DDBJ databases">
        <title>Genomic Encyclopedia of Archaeal and Bacterial Type Strains, Phase II (KMG-II): from individual species to whole genera.</title>
        <authorList>
            <person name="Goeker M."/>
        </authorList>
    </citation>
    <scope>NUCLEOTIDE SEQUENCE [LARGE SCALE GENOMIC DNA]</scope>
    <source>
        <strain evidence="1 2">DSM 19711</strain>
    </source>
</reference>
<accession>A0A2T0R2I1</accession>
<dbReference type="OrthoDB" id="3556170at2"/>
<dbReference type="InterPro" id="IPR014710">
    <property type="entry name" value="RmlC-like_jellyroll"/>
</dbReference>
<evidence type="ECO:0000313" key="2">
    <source>
        <dbReference type="Proteomes" id="UP000238083"/>
    </source>
</evidence>
<dbReference type="InterPro" id="IPR011051">
    <property type="entry name" value="RmlC_Cupin_sf"/>
</dbReference>
<dbReference type="EMBL" id="PVZF01000007">
    <property type="protein sequence ID" value="PRY13994.1"/>
    <property type="molecule type" value="Genomic_DNA"/>
</dbReference>
<name>A0A2T0R2I1_9ACTN</name>
<dbReference type="RefSeq" id="WP_106211630.1">
    <property type="nucleotide sequence ID" value="NZ_PVZF01000007.1"/>
</dbReference>
<dbReference type="SUPFAM" id="SSF51182">
    <property type="entry name" value="RmlC-like cupins"/>
    <property type="match status" value="1"/>
</dbReference>
<dbReference type="Gene3D" id="2.60.120.10">
    <property type="entry name" value="Jelly Rolls"/>
    <property type="match status" value="1"/>
</dbReference>
<keyword evidence="2" id="KW-1185">Reference proteome</keyword>
<organism evidence="1 2">
    <name type="scientific">Kineococcus rhizosphaerae</name>
    <dbReference type="NCBI Taxonomy" id="559628"/>
    <lineage>
        <taxon>Bacteria</taxon>
        <taxon>Bacillati</taxon>
        <taxon>Actinomycetota</taxon>
        <taxon>Actinomycetes</taxon>
        <taxon>Kineosporiales</taxon>
        <taxon>Kineosporiaceae</taxon>
        <taxon>Kineococcus</taxon>
    </lineage>
</organism>
<comment type="caution">
    <text evidence="1">The sequence shown here is derived from an EMBL/GenBank/DDBJ whole genome shotgun (WGS) entry which is preliminary data.</text>
</comment>
<dbReference type="AlphaFoldDB" id="A0A2T0R2I1"/>
<proteinExistence type="predicted"/>
<evidence type="ECO:0000313" key="1">
    <source>
        <dbReference type="EMBL" id="PRY13994.1"/>
    </source>
</evidence>
<protein>
    <recommendedName>
        <fullName evidence="3">(S)-ureidoglycine aminohydrolase cupin domain-containing protein</fullName>
    </recommendedName>
</protein>
<dbReference type="Proteomes" id="UP000238083">
    <property type="component" value="Unassembled WGS sequence"/>
</dbReference>